<feature type="domain" description="Nucleotidyl transferase" evidence="1">
    <location>
        <begin position="3"/>
        <end position="231"/>
    </location>
</feature>
<dbReference type="OrthoDB" id="9788272at2"/>
<dbReference type="PATRIC" id="fig|178606.4.peg.2666"/>
<evidence type="ECO:0000313" key="2">
    <source>
        <dbReference type="EMBL" id="KGA92624.1"/>
    </source>
</evidence>
<dbReference type="AlphaFoldDB" id="A0A094X250"/>
<dbReference type="EMBL" id="JPGK01000014">
    <property type="protein sequence ID" value="KGA92624.1"/>
    <property type="molecule type" value="Genomic_DNA"/>
</dbReference>
<dbReference type="InterPro" id="IPR029044">
    <property type="entry name" value="Nucleotide-diphossugar_trans"/>
</dbReference>
<dbReference type="Gene3D" id="3.90.550.10">
    <property type="entry name" value="Spore Coat Polysaccharide Biosynthesis Protein SpsA, Chain A"/>
    <property type="match status" value="1"/>
</dbReference>
<dbReference type="InterPro" id="IPR005835">
    <property type="entry name" value="NTP_transferase_dom"/>
</dbReference>
<accession>A0A094X250</accession>
<evidence type="ECO:0000313" key="3">
    <source>
        <dbReference type="EMBL" id="OOH70996.1"/>
    </source>
</evidence>
<dbReference type="GO" id="GO:0016740">
    <property type="term" value="F:transferase activity"/>
    <property type="evidence" value="ECO:0007669"/>
    <property type="project" value="UniProtKB-KW"/>
</dbReference>
<dbReference type="CDD" id="cd06915">
    <property type="entry name" value="NTP_transferase_WcbM_like"/>
    <property type="match status" value="1"/>
</dbReference>
<comment type="caution">
    <text evidence="2">The sequence shown here is derived from an EMBL/GenBank/DDBJ whole genome shotgun (WGS) entry which is preliminary data.</text>
</comment>
<reference evidence="2 4" key="1">
    <citation type="submission" date="2014-06" db="EMBL/GenBank/DDBJ databases">
        <title>Draft genome sequence of iron oxidizing acidophile Leptospirillum ferriphilum DSM14647.</title>
        <authorList>
            <person name="Cardenas J.P."/>
            <person name="Lazcano M."/>
            <person name="Ossandon F.J."/>
            <person name="Corbett M."/>
            <person name="Holmes D.S."/>
            <person name="Watkin E."/>
        </authorList>
    </citation>
    <scope>NUCLEOTIDE SEQUENCE [LARGE SCALE GENOMIC DNA]</scope>
    <source>
        <strain evidence="2 4">DSM 14647</strain>
    </source>
</reference>
<evidence type="ECO:0000313" key="4">
    <source>
        <dbReference type="Proteomes" id="UP000029452"/>
    </source>
</evidence>
<dbReference type="EMBL" id="MPOJ01000020">
    <property type="protein sequence ID" value="OOH70996.1"/>
    <property type="molecule type" value="Genomic_DNA"/>
</dbReference>
<dbReference type="PANTHER" id="PTHR22572">
    <property type="entry name" value="SUGAR-1-PHOSPHATE GUANYL TRANSFERASE"/>
    <property type="match status" value="1"/>
</dbReference>
<evidence type="ECO:0000259" key="1">
    <source>
        <dbReference type="Pfam" id="PF00483"/>
    </source>
</evidence>
<dbReference type="Proteomes" id="UP000029452">
    <property type="component" value="Unassembled WGS sequence"/>
</dbReference>
<organism evidence="2 4">
    <name type="scientific">Leptospirillum ferriphilum</name>
    <dbReference type="NCBI Taxonomy" id="178606"/>
    <lineage>
        <taxon>Bacteria</taxon>
        <taxon>Pseudomonadati</taxon>
        <taxon>Nitrospirota</taxon>
        <taxon>Nitrospiria</taxon>
        <taxon>Nitrospirales</taxon>
        <taxon>Nitrospiraceae</taxon>
        <taxon>Leptospirillum</taxon>
    </lineage>
</organism>
<keyword evidence="2" id="KW-0808">Transferase</keyword>
<evidence type="ECO:0000313" key="5">
    <source>
        <dbReference type="Proteomes" id="UP000188586"/>
    </source>
</evidence>
<dbReference type="RefSeq" id="WP_014961481.1">
    <property type="nucleotide sequence ID" value="NZ_JPGK01000014.1"/>
</dbReference>
<dbReference type="Proteomes" id="UP000188586">
    <property type="component" value="Unassembled WGS sequence"/>
</dbReference>
<gene>
    <name evidence="3" type="ORF">BOX24_09830</name>
    <name evidence="2" type="ORF">LptCag_1768</name>
</gene>
<protein>
    <submittedName>
        <fullName evidence="2">D-glycero-D-manno-heptose 1-phosphate guanosyltransferase</fullName>
    </submittedName>
</protein>
<dbReference type="OMA" id="GRPFLEW"/>
<reference evidence="3 5" key="2">
    <citation type="submission" date="2016-11" db="EMBL/GenBank/DDBJ databases">
        <title>Comparative genomics of co-occurring bacteria in distinct bioleaching systems unravels niche-specific adaptation.</title>
        <authorList>
            <person name="Zhang X."/>
            <person name="Liu X."/>
            <person name="Yin H."/>
        </authorList>
    </citation>
    <scope>NUCLEOTIDE SEQUENCE [LARGE SCALE GENOMIC DNA]</scope>
    <source>
        <strain evidence="3 5">DX</strain>
    </source>
</reference>
<proteinExistence type="predicted"/>
<sequence length="247" mass="28315">MEAIVLVGGLGTRLREVIPNLPKPMAPVNGRPFLEYLLEFWIRQGIDHVVMATGYKHEVIQNHFGKCYGSLSIDYSIEETLLGTGGAIFKSMEMLRENNPFFVLNGDTYFPIDTAKFMKFHQMRKSDMTLVLRTMPEAKRYGSVSIAEDGKILEFRPPGHGIPPFMINAGTYLCNKDFLEEVQQNRNRPNPVSLESDLFPSWISNKKSFYGWPTSGDFIDIGIPEDYRKCQDMFRTIKDINSIRETR</sequence>
<dbReference type="Pfam" id="PF00483">
    <property type="entry name" value="NTP_transferase"/>
    <property type="match status" value="1"/>
</dbReference>
<name>A0A094X250_9BACT</name>
<dbReference type="SUPFAM" id="SSF53448">
    <property type="entry name" value="Nucleotide-diphospho-sugar transferases"/>
    <property type="match status" value="1"/>
</dbReference>
<dbReference type="InterPro" id="IPR050486">
    <property type="entry name" value="Mannose-1P_guanyltransferase"/>
</dbReference>